<dbReference type="RefSeq" id="WP_053993863.1">
    <property type="nucleotide sequence ID" value="NZ_CP065643.1"/>
</dbReference>
<reference evidence="1 2" key="1">
    <citation type="submission" date="2015-07" db="EMBL/GenBank/DDBJ databases">
        <title>Genome sequencing project for genomic taxonomy and phylogenomics of Bacillus-like bacteria.</title>
        <authorList>
            <person name="Liu B."/>
            <person name="Wang J."/>
            <person name="Zhu Y."/>
            <person name="Liu G."/>
            <person name="Chen Q."/>
            <person name="Chen Z."/>
            <person name="Che J."/>
            <person name="Ge C."/>
            <person name="Shi H."/>
            <person name="Pan Z."/>
            <person name="Liu X."/>
        </authorList>
    </citation>
    <scope>NUCLEOTIDE SEQUENCE [LARGE SCALE GENOMIC DNA]</scope>
    <source>
        <strain evidence="1 2">DSM 54</strain>
    </source>
</reference>
<dbReference type="AlphaFoldDB" id="A0A0N0UWY5"/>
<protein>
    <submittedName>
        <fullName evidence="1">Uncharacterized protein</fullName>
    </submittedName>
</protein>
<dbReference type="Proteomes" id="UP000037977">
    <property type="component" value="Unassembled WGS sequence"/>
</dbReference>
<proteinExistence type="predicted"/>
<keyword evidence="2" id="KW-1185">Reference proteome</keyword>
<dbReference type="PATRIC" id="fig|33935.3.peg.329"/>
<dbReference type="EMBL" id="LGCI01000005">
    <property type="protein sequence ID" value="KOY82615.1"/>
    <property type="molecule type" value="Genomic_DNA"/>
</dbReference>
<comment type="caution">
    <text evidence="1">The sequence shown here is derived from an EMBL/GenBank/DDBJ whole genome shotgun (WGS) entry which is preliminary data.</text>
</comment>
<organism evidence="1 2">
    <name type="scientific">Lysinibacillus macroides</name>
    <dbReference type="NCBI Taxonomy" id="33935"/>
    <lineage>
        <taxon>Bacteria</taxon>
        <taxon>Bacillati</taxon>
        <taxon>Bacillota</taxon>
        <taxon>Bacilli</taxon>
        <taxon>Bacillales</taxon>
        <taxon>Bacillaceae</taxon>
        <taxon>Lysinibacillus</taxon>
    </lineage>
</organism>
<accession>A0A0N0UWY5</accession>
<gene>
    <name evidence="1" type="ORF">ADM90_04560</name>
</gene>
<sequence length="62" mass="7225">MEDFQAKQNAKTLIKQRFGIFNFVKKELLTTLLLTSVADASFHSRFRRRITLIIGSFFTSKN</sequence>
<evidence type="ECO:0000313" key="2">
    <source>
        <dbReference type="Proteomes" id="UP000037977"/>
    </source>
</evidence>
<evidence type="ECO:0000313" key="1">
    <source>
        <dbReference type="EMBL" id="KOY82615.1"/>
    </source>
</evidence>
<name>A0A0N0UWY5_9BACI</name>